<proteinExistence type="predicted"/>
<name>A0ABQ5E3Q9_9ASTR</name>
<dbReference type="EMBL" id="BQNB010015925">
    <property type="protein sequence ID" value="GJT45723.1"/>
    <property type="molecule type" value="Genomic_DNA"/>
</dbReference>
<accession>A0ABQ5E3Q9</accession>
<keyword evidence="2" id="KW-1185">Reference proteome</keyword>
<sequence length="246" mass="28707">MAQIQEVTPDTADNYRLIFDVEPLQKVQNNDDNYNVFANNKEHPEKPESVNVTYLKEHGDTNITTDSETQQVIACDEKWVPSTERVKISPTNVRLETTVLQKEETFQVIIDVIKNSTWFKAFTISAEVLKIFMQQFWYTIKNIQGIESYKFVLANKRCVVDAEVFRKILDICPRVEGEEFTKVQDDDATLTFLIDLGYKGPLHKYPSMYMDHMHQPWRTLAAIINKCLFEKTASNDRLRKFKIDIL</sequence>
<reference evidence="1" key="2">
    <citation type="submission" date="2022-01" db="EMBL/GenBank/DDBJ databases">
        <authorList>
            <person name="Yamashiro T."/>
            <person name="Shiraishi A."/>
            <person name="Satake H."/>
            <person name="Nakayama K."/>
        </authorList>
    </citation>
    <scope>NUCLEOTIDE SEQUENCE</scope>
</reference>
<gene>
    <name evidence="1" type="ORF">Tco_0954438</name>
</gene>
<reference evidence="1" key="1">
    <citation type="journal article" date="2022" name="Int. J. Mol. Sci.">
        <title>Draft Genome of Tanacetum Coccineum: Genomic Comparison of Closely Related Tanacetum-Family Plants.</title>
        <authorList>
            <person name="Yamashiro T."/>
            <person name="Shiraishi A."/>
            <person name="Nakayama K."/>
            <person name="Satake H."/>
        </authorList>
    </citation>
    <scope>NUCLEOTIDE SEQUENCE</scope>
</reference>
<organism evidence="1 2">
    <name type="scientific">Tanacetum coccineum</name>
    <dbReference type="NCBI Taxonomy" id="301880"/>
    <lineage>
        <taxon>Eukaryota</taxon>
        <taxon>Viridiplantae</taxon>
        <taxon>Streptophyta</taxon>
        <taxon>Embryophyta</taxon>
        <taxon>Tracheophyta</taxon>
        <taxon>Spermatophyta</taxon>
        <taxon>Magnoliopsida</taxon>
        <taxon>eudicotyledons</taxon>
        <taxon>Gunneridae</taxon>
        <taxon>Pentapetalae</taxon>
        <taxon>asterids</taxon>
        <taxon>campanulids</taxon>
        <taxon>Asterales</taxon>
        <taxon>Asteraceae</taxon>
        <taxon>Asteroideae</taxon>
        <taxon>Anthemideae</taxon>
        <taxon>Anthemidinae</taxon>
        <taxon>Tanacetum</taxon>
    </lineage>
</organism>
<evidence type="ECO:0000313" key="2">
    <source>
        <dbReference type="Proteomes" id="UP001151760"/>
    </source>
</evidence>
<comment type="caution">
    <text evidence="1">The sequence shown here is derived from an EMBL/GenBank/DDBJ whole genome shotgun (WGS) entry which is preliminary data.</text>
</comment>
<protein>
    <recommendedName>
        <fullName evidence="3">BTB domain-containing protein</fullName>
    </recommendedName>
</protein>
<evidence type="ECO:0008006" key="3">
    <source>
        <dbReference type="Google" id="ProtNLM"/>
    </source>
</evidence>
<dbReference type="Proteomes" id="UP001151760">
    <property type="component" value="Unassembled WGS sequence"/>
</dbReference>
<evidence type="ECO:0000313" key="1">
    <source>
        <dbReference type="EMBL" id="GJT45723.1"/>
    </source>
</evidence>